<dbReference type="SUPFAM" id="SSF46894">
    <property type="entry name" value="C-terminal effector domain of the bipartite response regulators"/>
    <property type="match status" value="1"/>
</dbReference>
<evidence type="ECO:0000313" key="2">
    <source>
        <dbReference type="EMBL" id="NYI88028.1"/>
    </source>
</evidence>
<dbReference type="GO" id="GO:0003677">
    <property type="term" value="F:DNA binding"/>
    <property type="evidence" value="ECO:0007669"/>
    <property type="project" value="InterPro"/>
</dbReference>
<dbReference type="InterPro" id="IPR036388">
    <property type="entry name" value="WH-like_DNA-bd_sf"/>
</dbReference>
<proteinExistence type="predicted"/>
<dbReference type="SMART" id="SM00421">
    <property type="entry name" value="HTH_LUXR"/>
    <property type="match status" value="1"/>
</dbReference>
<dbReference type="Proteomes" id="UP000549616">
    <property type="component" value="Unassembled WGS sequence"/>
</dbReference>
<dbReference type="GO" id="GO:0006355">
    <property type="term" value="P:regulation of DNA-templated transcription"/>
    <property type="evidence" value="ECO:0007669"/>
    <property type="project" value="InterPro"/>
</dbReference>
<sequence length="211" mass="23110">MESAGVLVRGQAELFARTAHLFDSAREIFCAANDLRTWASVHQAPPTRRDTTGTTVRKLYRPASLLDAGGVEQLRERERLGAQIRITADEINETIVLDQKVAILASDTVGLERCYSVITSPEVISSVTSLFNAAWRAGTDLSVYDAEFAELRELAPRILDELATGSKDEAAARTLGLSVRTYRRRVAELMSAMGANSRFQAGVRARELGLV</sequence>
<evidence type="ECO:0000313" key="3">
    <source>
        <dbReference type="Proteomes" id="UP000549616"/>
    </source>
</evidence>
<evidence type="ECO:0000259" key="1">
    <source>
        <dbReference type="SMART" id="SM00421"/>
    </source>
</evidence>
<dbReference type="InterPro" id="IPR016032">
    <property type="entry name" value="Sig_transdc_resp-reg_C-effctor"/>
</dbReference>
<protein>
    <recommendedName>
        <fullName evidence="1">HTH luxR-type domain-containing protein</fullName>
    </recommendedName>
</protein>
<dbReference type="InterPro" id="IPR000792">
    <property type="entry name" value="Tscrpt_reg_LuxR_C"/>
</dbReference>
<keyword evidence="3" id="KW-1185">Reference proteome</keyword>
<name>A0A853AZ44_9PSEU</name>
<comment type="caution">
    <text evidence="2">The sequence shown here is derived from an EMBL/GenBank/DDBJ whole genome shotgun (WGS) entry which is preliminary data.</text>
</comment>
<organism evidence="2 3">
    <name type="scientific">Amycolatopsis endophytica</name>
    <dbReference type="NCBI Taxonomy" id="860233"/>
    <lineage>
        <taxon>Bacteria</taxon>
        <taxon>Bacillati</taxon>
        <taxon>Actinomycetota</taxon>
        <taxon>Actinomycetes</taxon>
        <taxon>Pseudonocardiales</taxon>
        <taxon>Pseudonocardiaceae</taxon>
        <taxon>Amycolatopsis</taxon>
    </lineage>
</organism>
<dbReference type="RefSeq" id="WP_179772330.1">
    <property type="nucleotide sequence ID" value="NZ_JACCFK010000001.1"/>
</dbReference>
<feature type="domain" description="HTH luxR-type" evidence="1">
    <location>
        <begin position="151"/>
        <end position="205"/>
    </location>
</feature>
<gene>
    <name evidence="2" type="ORF">HNR02_001351</name>
</gene>
<dbReference type="EMBL" id="JACCFK010000001">
    <property type="protein sequence ID" value="NYI88028.1"/>
    <property type="molecule type" value="Genomic_DNA"/>
</dbReference>
<accession>A0A853AZ44</accession>
<dbReference type="AlphaFoldDB" id="A0A853AZ44"/>
<reference evidence="2 3" key="1">
    <citation type="submission" date="2020-07" db="EMBL/GenBank/DDBJ databases">
        <title>Sequencing the genomes of 1000 actinobacteria strains.</title>
        <authorList>
            <person name="Klenk H.-P."/>
        </authorList>
    </citation>
    <scope>NUCLEOTIDE SEQUENCE [LARGE SCALE GENOMIC DNA]</scope>
    <source>
        <strain evidence="2 3">DSM 104006</strain>
    </source>
</reference>
<dbReference type="Gene3D" id="1.10.10.10">
    <property type="entry name" value="Winged helix-like DNA-binding domain superfamily/Winged helix DNA-binding domain"/>
    <property type="match status" value="1"/>
</dbReference>